<dbReference type="Gene3D" id="3.30.420.40">
    <property type="match status" value="2"/>
</dbReference>
<evidence type="ECO:0000313" key="2">
    <source>
        <dbReference type="EMBL" id="WEG10120.1"/>
    </source>
</evidence>
<dbReference type="Pfam" id="PF11104">
    <property type="entry name" value="PilM_2"/>
    <property type="match status" value="1"/>
</dbReference>
<evidence type="ECO:0000313" key="3">
    <source>
        <dbReference type="Proteomes" id="UP001214553"/>
    </source>
</evidence>
<keyword evidence="3" id="KW-1185">Reference proteome</keyword>
<dbReference type="CDD" id="cd24049">
    <property type="entry name" value="ASKHA_NBD_PilM"/>
    <property type="match status" value="1"/>
</dbReference>
<dbReference type="EMBL" id="CP119108">
    <property type="protein sequence ID" value="WEG10120.1"/>
    <property type="molecule type" value="Genomic_DNA"/>
</dbReference>
<protein>
    <submittedName>
        <fullName evidence="2">Pilus assembly protein PilM</fullName>
    </submittedName>
</protein>
<dbReference type="InterPro" id="IPR050696">
    <property type="entry name" value="FtsA/MreB"/>
</dbReference>
<proteinExistence type="predicted"/>
<dbReference type="SUPFAM" id="SSF53067">
    <property type="entry name" value="Actin-like ATPase domain"/>
    <property type="match status" value="2"/>
</dbReference>
<dbReference type="Proteomes" id="UP001214553">
    <property type="component" value="Chromosome"/>
</dbReference>
<evidence type="ECO:0000256" key="1">
    <source>
        <dbReference type="SAM" id="MobiDB-lite"/>
    </source>
</evidence>
<accession>A0ABY8C100</accession>
<sequence>MAAVVAIDLSRGGLRGVQVDSPYTSRPKISRFASVEVPDGTVFDGEILDQRRGADALNRLWKAGKFTTKKVVFGISNRKIVVREVTLPKPNGPRRKSALRFAVEGQVPIDLDDAILDFLPLREVSIKGEPYEEGLLVATVRSSLESTVNAVERSGRYVDAIDFSGFALRRLLPAPQRGAQAIINVGASTTTVVISTGTTPQFARIVASGGDDATRSIGRALGISFAEAESDKKERGLRGGAVAARDVEAEAVLRESAASLIDSIRNTLNFWGHAHPEHPVSSAVLTGGGSRLNGLAAVLTRALGVAVEYGDTMSAFTVGRAVRGADLDRWALELAAPLGVTIGARAAATPAAKSAKAGAAKGPKSGATKSAKKGGKK</sequence>
<gene>
    <name evidence="2" type="primary">pilM</name>
    <name evidence="2" type="ORF">PU630_06095</name>
</gene>
<dbReference type="InterPro" id="IPR043129">
    <property type="entry name" value="ATPase_NBD"/>
</dbReference>
<dbReference type="RefSeq" id="WP_275279441.1">
    <property type="nucleotide sequence ID" value="NZ_CP119108.1"/>
</dbReference>
<dbReference type="InterPro" id="IPR005883">
    <property type="entry name" value="PilM"/>
</dbReference>
<name>A0ABY8C100_9MICO</name>
<dbReference type="PANTHER" id="PTHR32432">
    <property type="entry name" value="CELL DIVISION PROTEIN FTSA-RELATED"/>
    <property type="match status" value="1"/>
</dbReference>
<organism evidence="2 3">
    <name type="scientific">Microbacterium horticulturae</name>
    <dbReference type="NCBI Taxonomy" id="3028316"/>
    <lineage>
        <taxon>Bacteria</taxon>
        <taxon>Bacillati</taxon>
        <taxon>Actinomycetota</taxon>
        <taxon>Actinomycetes</taxon>
        <taxon>Micrococcales</taxon>
        <taxon>Microbacteriaceae</taxon>
        <taxon>Microbacterium</taxon>
    </lineage>
</organism>
<feature type="compositionally biased region" description="Low complexity" evidence="1">
    <location>
        <begin position="353"/>
        <end position="369"/>
    </location>
</feature>
<dbReference type="Gene3D" id="3.30.1490.300">
    <property type="match status" value="1"/>
</dbReference>
<feature type="region of interest" description="Disordered" evidence="1">
    <location>
        <begin position="353"/>
        <end position="377"/>
    </location>
</feature>
<dbReference type="PIRSF" id="PIRSF019169">
    <property type="entry name" value="PilM"/>
    <property type="match status" value="1"/>
</dbReference>
<dbReference type="PANTHER" id="PTHR32432:SF3">
    <property type="entry name" value="ETHANOLAMINE UTILIZATION PROTEIN EUTJ"/>
    <property type="match status" value="1"/>
</dbReference>
<reference evidence="2 3" key="1">
    <citation type="submission" date="2023-03" db="EMBL/GenBank/DDBJ databases">
        <title>Genome sequence of Microbacterium sp. KACC 23027.</title>
        <authorList>
            <person name="Kim S."/>
            <person name="Heo J."/>
            <person name="Kwon S.-W."/>
        </authorList>
    </citation>
    <scope>NUCLEOTIDE SEQUENCE [LARGE SCALE GENOMIC DNA]</scope>
    <source>
        <strain evidence="2 3">KACC 23027</strain>
    </source>
</reference>